<evidence type="ECO:0000313" key="2">
    <source>
        <dbReference type="Proteomes" id="UP000423396"/>
    </source>
</evidence>
<protein>
    <recommendedName>
        <fullName evidence="3">Hydrogenase maturation protease</fullName>
    </recommendedName>
</protein>
<dbReference type="InterPro" id="IPR023430">
    <property type="entry name" value="Pept_HybD-like_dom_sf"/>
</dbReference>
<name>A0A650CP95_9CREN</name>
<dbReference type="GeneID" id="42798686"/>
<dbReference type="Gene3D" id="3.40.50.1450">
    <property type="entry name" value="HybD-like"/>
    <property type="match status" value="1"/>
</dbReference>
<reference evidence="1 2" key="1">
    <citation type="submission" date="2019-10" db="EMBL/GenBank/DDBJ databases">
        <title>Genome Sequences from Six Type Strain Members of the Archaeal Family Sulfolobaceae: Acidianus ambivalens, Acidianus infernus, Metallosphaera prunae, Stygiolobus azoricus, Sulfolobus metallicus, and Sulfurisphaera ohwakuensis.</title>
        <authorList>
            <person name="Counts J.A."/>
            <person name="Kelly R.M."/>
        </authorList>
    </citation>
    <scope>NUCLEOTIDE SEQUENCE [LARGE SCALE GENOMIC DNA]</scope>
    <source>
        <strain evidence="1 2">FC6</strain>
    </source>
</reference>
<dbReference type="KEGG" id="sazo:D1868_06410"/>
<dbReference type="OrthoDB" id="36884at2157"/>
<organism evidence="1 2">
    <name type="scientific">Stygiolobus azoricus</name>
    <dbReference type="NCBI Taxonomy" id="41675"/>
    <lineage>
        <taxon>Archaea</taxon>
        <taxon>Thermoproteota</taxon>
        <taxon>Thermoprotei</taxon>
        <taxon>Sulfolobales</taxon>
        <taxon>Sulfolobaceae</taxon>
        <taxon>Stygiolobus</taxon>
    </lineage>
</organism>
<gene>
    <name evidence="1" type="ORF">D1868_06410</name>
</gene>
<dbReference type="RefSeq" id="WP_156006658.1">
    <property type="nucleotide sequence ID" value="NZ_CP045483.1"/>
</dbReference>
<proteinExistence type="predicted"/>
<evidence type="ECO:0000313" key="1">
    <source>
        <dbReference type="EMBL" id="QGR19664.1"/>
    </source>
</evidence>
<sequence>MTTIVAVGYWYKGDYQIPLIAMEELRREGIEVIDLSMGAIKASTFLYEISPSKLIVLVSEKRGKRELRVYKPERGDAFSDWADIYNNMKAYFMDVESFIKSSNALGSLPDETIIIECEVENEDGEMSDWGKECLKLMKEEVHKILGVKS</sequence>
<accession>A0A650CP95</accession>
<dbReference type="EMBL" id="CP045483">
    <property type="protein sequence ID" value="QGR19664.1"/>
    <property type="molecule type" value="Genomic_DNA"/>
</dbReference>
<evidence type="ECO:0008006" key="3">
    <source>
        <dbReference type="Google" id="ProtNLM"/>
    </source>
</evidence>
<keyword evidence="2" id="KW-1185">Reference proteome</keyword>
<dbReference type="AlphaFoldDB" id="A0A650CP95"/>
<dbReference type="Proteomes" id="UP000423396">
    <property type="component" value="Chromosome"/>
</dbReference>